<keyword evidence="6" id="KW-1185">Reference proteome</keyword>
<keyword evidence="3" id="KW-0812">Transmembrane</keyword>
<dbReference type="PROSITE" id="PS51371">
    <property type="entry name" value="CBS"/>
    <property type="match status" value="1"/>
</dbReference>
<dbReference type="PANTHER" id="PTHR33741:SF5">
    <property type="entry name" value="TRANSMEMBRANE PROTEIN DDB_G0269096-RELATED"/>
    <property type="match status" value="1"/>
</dbReference>
<dbReference type="RefSeq" id="WP_009824055.1">
    <property type="nucleotide sequence ID" value="NZ_RZUL01000009.1"/>
</dbReference>
<keyword evidence="1" id="KW-0129">CBS domain</keyword>
<dbReference type="AlphaFoldDB" id="A0A437J420"/>
<feature type="transmembrane region" description="Helical" evidence="3">
    <location>
        <begin position="58"/>
        <end position="77"/>
    </location>
</feature>
<evidence type="ECO:0000259" key="4">
    <source>
        <dbReference type="PROSITE" id="PS51371"/>
    </source>
</evidence>
<feature type="transmembrane region" description="Helical" evidence="3">
    <location>
        <begin position="7"/>
        <end position="25"/>
    </location>
</feature>
<evidence type="ECO:0000256" key="2">
    <source>
        <dbReference type="SAM" id="MobiDB-lite"/>
    </source>
</evidence>
<evidence type="ECO:0000256" key="1">
    <source>
        <dbReference type="PROSITE-ProRule" id="PRU00703"/>
    </source>
</evidence>
<dbReference type="InterPro" id="IPR046342">
    <property type="entry name" value="CBS_dom_sf"/>
</dbReference>
<comment type="caution">
    <text evidence="5">The sequence shown here is derived from an EMBL/GenBank/DDBJ whole genome shotgun (WGS) entry which is preliminary data.</text>
</comment>
<feature type="transmembrane region" description="Helical" evidence="3">
    <location>
        <begin position="31"/>
        <end position="51"/>
    </location>
</feature>
<accession>A0A437J420</accession>
<dbReference type="Proteomes" id="UP000282977">
    <property type="component" value="Unassembled WGS sequence"/>
</dbReference>
<gene>
    <name evidence="5" type="ORF">ENE74_16165</name>
</gene>
<evidence type="ECO:0000313" key="6">
    <source>
        <dbReference type="Proteomes" id="UP000282977"/>
    </source>
</evidence>
<evidence type="ECO:0000313" key="5">
    <source>
        <dbReference type="EMBL" id="RVT39224.1"/>
    </source>
</evidence>
<dbReference type="InterPro" id="IPR007065">
    <property type="entry name" value="HPP"/>
</dbReference>
<organism evidence="5 6">
    <name type="scientific">Sphingobium algorifonticola</name>
    <dbReference type="NCBI Taxonomy" id="2008318"/>
    <lineage>
        <taxon>Bacteria</taxon>
        <taxon>Pseudomonadati</taxon>
        <taxon>Pseudomonadota</taxon>
        <taxon>Alphaproteobacteria</taxon>
        <taxon>Sphingomonadales</taxon>
        <taxon>Sphingomonadaceae</taxon>
        <taxon>Sphingobium</taxon>
    </lineage>
</organism>
<keyword evidence="3" id="KW-1133">Transmembrane helix</keyword>
<protein>
    <submittedName>
        <fullName evidence="5">HPP family protein</fullName>
    </submittedName>
</protein>
<dbReference type="InterPro" id="IPR000644">
    <property type="entry name" value="CBS_dom"/>
</dbReference>
<dbReference type="PANTHER" id="PTHR33741">
    <property type="entry name" value="TRANSMEMBRANE PROTEIN DDB_G0269096-RELATED"/>
    <property type="match status" value="1"/>
</dbReference>
<feature type="region of interest" description="Disordered" evidence="2">
    <location>
        <begin position="156"/>
        <end position="177"/>
    </location>
</feature>
<feature type="transmembrane region" description="Helical" evidence="3">
    <location>
        <begin position="124"/>
        <end position="146"/>
    </location>
</feature>
<sequence length="341" mass="35418">MHPARSAIGAGIALALTGLVTAWLLPDPSALPFLVAPMGASAVLVFALPAAPLAQPRAVLLGNFVSALFGVSAVQLFPDPLVAGSLGAGAAILAMQLLRCTHPPGGAVALFAAFGGDAVREAGFAFALLPVGLNSLLLVGLGIAFNNLAGSRYPHRAETASTASPRTSDQPAAERTGFSDSDVEAVLDRLEDRPDIEAEDLASLLRAVEAEAFARRKPLPLCFDIMSRDVITCRATDEIAPTLALMDERCVSALPVLDEKDHVIGLVPRHVLAPASQGTVREVMLKGACLVAVDRPAATLVPLLSDGVHHHAVVVWSNGTLAGLITQTDLLAGMRHLSEDE</sequence>
<name>A0A437J420_9SPHN</name>
<evidence type="ECO:0000256" key="3">
    <source>
        <dbReference type="SAM" id="Phobius"/>
    </source>
</evidence>
<keyword evidence="3" id="KW-0472">Membrane</keyword>
<feature type="domain" description="CBS" evidence="4">
    <location>
        <begin position="226"/>
        <end position="283"/>
    </location>
</feature>
<proteinExistence type="predicted"/>
<dbReference type="Pfam" id="PF04982">
    <property type="entry name" value="TM_HPP"/>
    <property type="match status" value="1"/>
</dbReference>
<dbReference type="SUPFAM" id="SSF54631">
    <property type="entry name" value="CBS-domain pair"/>
    <property type="match status" value="1"/>
</dbReference>
<reference evidence="5 6" key="1">
    <citation type="submission" date="2019-01" db="EMBL/GenBank/DDBJ databases">
        <authorList>
            <person name="Chen W.-M."/>
        </authorList>
    </citation>
    <scope>NUCLEOTIDE SEQUENCE [LARGE SCALE GENOMIC DNA]</scope>
    <source>
        <strain evidence="5 6">TLA-22</strain>
    </source>
</reference>
<dbReference type="Pfam" id="PF00571">
    <property type="entry name" value="CBS"/>
    <property type="match status" value="2"/>
</dbReference>
<dbReference type="EMBL" id="RZUL01000009">
    <property type="protein sequence ID" value="RVT39224.1"/>
    <property type="molecule type" value="Genomic_DNA"/>
</dbReference>
<feature type="compositionally biased region" description="Polar residues" evidence="2">
    <location>
        <begin position="159"/>
        <end position="170"/>
    </location>
</feature>
<dbReference type="InterPro" id="IPR058581">
    <property type="entry name" value="TM_HPP"/>
</dbReference>
<dbReference type="Gene3D" id="3.10.580.10">
    <property type="entry name" value="CBS-domain"/>
    <property type="match status" value="2"/>
</dbReference>